<dbReference type="InterPro" id="IPR019740">
    <property type="entry name" value="Pyridox_Oxase_CS"/>
</dbReference>
<dbReference type="Pfam" id="PF10590">
    <property type="entry name" value="PNP_phzG_C"/>
    <property type="match status" value="1"/>
</dbReference>
<evidence type="ECO:0000256" key="11">
    <source>
        <dbReference type="ARBA" id="ARBA00023096"/>
    </source>
</evidence>
<evidence type="ECO:0000256" key="8">
    <source>
        <dbReference type="ARBA" id="ARBA00022630"/>
    </source>
</evidence>
<sequence length="300" mass="34798">MTKPFFPIYKRIDSMTRSIHARFVPVALRLCHRSVIYSVAEQSSQLDTRCNIMSLRSENYTVDIGDMRIKYKDKHETFTEDDLISKEPMGQFKAWFEEACNTPGILEPNAMLLATATRQHFFNLKIISDGIPSVRVLLLKGFGTEGFKFYTNYDSRKGHELAENPHAALTFYWESLRRSVRIEGIAKKTSAEDSDHYFRSRPYENQIGSTASKQSSVIASRQTLIIKEKELLAKFPKNQVKRPACWGGYLIVPHSVEFWQGQSDRLHDRIRFRRPKTNEKIDNILVHEGKDGWVYERLSP</sequence>
<dbReference type="AlphaFoldDB" id="F4WMQ6"/>
<keyword evidence="9" id="KW-0288">FMN</keyword>
<comment type="subunit">
    <text evidence="6">Homodimer.</text>
</comment>
<name>F4WMQ6_ACREC</name>
<dbReference type="InterPro" id="IPR011576">
    <property type="entry name" value="Pyridox_Oxase_N"/>
</dbReference>
<evidence type="ECO:0000313" key="15">
    <source>
        <dbReference type="Proteomes" id="UP000007755"/>
    </source>
</evidence>
<dbReference type="UniPathway" id="UPA01068">
    <property type="reaction ID" value="UER00304"/>
</dbReference>
<dbReference type="eggNOG" id="KOG2586">
    <property type="taxonomic scope" value="Eukaryota"/>
</dbReference>
<comment type="pathway">
    <text evidence="4">Cofactor metabolism; pyridoxal 5'-phosphate salvage; pyridoxal 5'-phosphate from pyridoxine 5'-phosphate: step 1/1.</text>
</comment>
<comment type="cofactor">
    <cofactor evidence="1">
        <name>FMN</name>
        <dbReference type="ChEBI" id="CHEBI:58210"/>
    </cofactor>
</comment>
<dbReference type="NCBIfam" id="TIGR00558">
    <property type="entry name" value="pdxH"/>
    <property type="match status" value="1"/>
</dbReference>
<dbReference type="NCBIfam" id="NF004231">
    <property type="entry name" value="PRK05679.1"/>
    <property type="match status" value="1"/>
</dbReference>
<protein>
    <recommendedName>
        <fullName evidence="7">pyridoxal 5'-phosphate synthase</fullName>
        <ecNumber evidence="7">1.4.3.5</ecNumber>
    </recommendedName>
</protein>
<evidence type="ECO:0000256" key="1">
    <source>
        <dbReference type="ARBA" id="ARBA00001917"/>
    </source>
</evidence>
<proteinExistence type="inferred from homology"/>
<comment type="similarity">
    <text evidence="5">Belongs to the pyridoxamine 5'-phosphate oxidase family.</text>
</comment>
<evidence type="ECO:0000256" key="4">
    <source>
        <dbReference type="ARBA" id="ARBA00005037"/>
    </source>
</evidence>
<dbReference type="InterPro" id="IPR000659">
    <property type="entry name" value="Pyridox_Oxase"/>
</dbReference>
<dbReference type="Pfam" id="PF01243">
    <property type="entry name" value="PNPOx_N"/>
    <property type="match status" value="1"/>
</dbReference>
<dbReference type="STRING" id="103372.F4WMQ6"/>
<dbReference type="PROSITE" id="PS01064">
    <property type="entry name" value="PYRIDOX_OXIDASE"/>
    <property type="match status" value="1"/>
</dbReference>
<keyword evidence="11" id="KW-0664">Pyridoxine biosynthesis</keyword>
<evidence type="ECO:0000256" key="2">
    <source>
        <dbReference type="ARBA" id="ARBA00003691"/>
    </source>
</evidence>
<dbReference type="GO" id="GO:0008615">
    <property type="term" value="P:pyridoxine biosynthetic process"/>
    <property type="evidence" value="ECO:0007669"/>
    <property type="project" value="UniProtKB-KW"/>
</dbReference>
<dbReference type="InParanoid" id="F4WMQ6"/>
<dbReference type="OrthoDB" id="303614at2759"/>
<feature type="domain" description="Pyridoxamine 5'-phosphate oxidase N-terminal" evidence="12">
    <location>
        <begin position="106"/>
        <end position="229"/>
    </location>
</feature>
<dbReference type="Proteomes" id="UP000007755">
    <property type="component" value="Unassembled WGS sequence"/>
</dbReference>
<dbReference type="InterPro" id="IPR019576">
    <property type="entry name" value="Pyridoxamine_oxidase_dimer_C"/>
</dbReference>
<dbReference type="EMBL" id="GL888218">
    <property type="protein sequence ID" value="EGI64533.1"/>
    <property type="molecule type" value="Genomic_DNA"/>
</dbReference>
<organism evidence="15">
    <name type="scientific">Acromyrmex echinatior</name>
    <name type="common">Panamanian leafcutter ant</name>
    <name type="synonym">Acromyrmex octospinosus echinatior</name>
    <dbReference type="NCBI Taxonomy" id="103372"/>
    <lineage>
        <taxon>Eukaryota</taxon>
        <taxon>Metazoa</taxon>
        <taxon>Ecdysozoa</taxon>
        <taxon>Arthropoda</taxon>
        <taxon>Hexapoda</taxon>
        <taxon>Insecta</taxon>
        <taxon>Pterygota</taxon>
        <taxon>Neoptera</taxon>
        <taxon>Endopterygota</taxon>
        <taxon>Hymenoptera</taxon>
        <taxon>Apocrita</taxon>
        <taxon>Aculeata</taxon>
        <taxon>Formicoidea</taxon>
        <taxon>Formicidae</taxon>
        <taxon>Myrmicinae</taxon>
        <taxon>Acromyrmex</taxon>
    </lineage>
</organism>
<evidence type="ECO:0000259" key="13">
    <source>
        <dbReference type="Pfam" id="PF10590"/>
    </source>
</evidence>
<gene>
    <name evidence="14" type="ORF">G5I_07040</name>
</gene>
<keyword evidence="10" id="KW-0560">Oxidoreductase</keyword>
<dbReference type="Gene3D" id="2.30.110.10">
    <property type="entry name" value="Electron Transport, Fmn-binding Protein, Chain A"/>
    <property type="match status" value="1"/>
</dbReference>
<dbReference type="SUPFAM" id="SSF50475">
    <property type="entry name" value="FMN-binding split barrel"/>
    <property type="match status" value="1"/>
</dbReference>
<keyword evidence="15" id="KW-1185">Reference proteome</keyword>
<evidence type="ECO:0000256" key="5">
    <source>
        <dbReference type="ARBA" id="ARBA00007301"/>
    </source>
</evidence>
<dbReference type="FunFam" id="2.30.110.10:FF:000005">
    <property type="entry name" value="NAD(P)H-hydrate epimerase"/>
    <property type="match status" value="1"/>
</dbReference>
<dbReference type="FunCoup" id="F4WMQ6">
    <property type="interactions" value="920"/>
</dbReference>
<dbReference type="InterPro" id="IPR012349">
    <property type="entry name" value="Split_barrel_FMN-bd"/>
</dbReference>
<reference evidence="14" key="1">
    <citation type="submission" date="2011-02" db="EMBL/GenBank/DDBJ databases">
        <title>The genome of the leaf-cutting ant Acromyrmex echinatior suggests key adaptations to social evolution and fungus farming.</title>
        <authorList>
            <person name="Nygaard S."/>
            <person name="Zhang G."/>
        </authorList>
    </citation>
    <scope>NUCLEOTIDE SEQUENCE</scope>
</reference>
<keyword evidence="8" id="KW-0285">Flavoprotein</keyword>
<dbReference type="EC" id="1.4.3.5" evidence="7"/>
<dbReference type="PANTHER" id="PTHR10851:SF0">
    <property type="entry name" value="PYRIDOXINE-5'-PHOSPHATE OXIDASE"/>
    <property type="match status" value="1"/>
</dbReference>
<evidence type="ECO:0000259" key="12">
    <source>
        <dbReference type="Pfam" id="PF01243"/>
    </source>
</evidence>
<feature type="domain" description="Pyridoxine 5'-phosphate oxidase dimerisation C-terminal" evidence="13">
    <location>
        <begin position="246"/>
        <end position="300"/>
    </location>
</feature>
<evidence type="ECO:0000256" key="6">
    <source>
        <dbReference type="ARBA" id="ARBA00011738"/>
    </source>
</evidence>
<evidence type="ECO:0000256" key="10">
    <source>
        <dbReference type="ARBA" id="ARBA00023002"/>
    </source>
</evidence>
<evidence type="ECO:0000256" key="9">
    <source>
        <dbReference type="ARBA" id="ARBA00022643"/>
    </source>
</evidence>
<evidence type="ECO:0000256" key="7">
    <source>
        <dbReference type="ARBA" id="ARBA00012801"/>
    </source>
</evidence>
<dbReference type="GO" id="GO:0010181">
    <property type="term" value="F:FMN binding"/>
    <property type="evidence" value="ECO:0007669"/>
    <property type="project" value="InterPro"/>
</dbReference>
<dbReference type="PANTHER" id="PTHR10851">
    <property type="entry name" value="PYRIDOXINE-5-PHOSPHATE OXIDASE"/>
    <property type="match status" value="1"/>
</dbReference>
<accession>F4WMQ6</accession>
<dbReference type="GO" id="GO:0004733">
    <property type="term" value="F:pyridoxamine phosphate oxidase activity"/>
    <property type="evidence" value="ECO:0007669"/>
    <property type="project" value="UniProtKB-EC"/>
</dbReference>
<evidence type="ECO:0000313" key="14">
    <source>
        <dbReference type="EMBL" id="EGI64533.1"/>
    </source>
</evidence>
<evidence type="ECO:0000256" key="3">
    <source>
        <dbReference type="ARBA" id="ARBA00004738"/>
    </source>
</evidence>
<dbReference type="HAMAP" id="MF_01629">
    <property type="entry name" value="PdxH"/>
    <property type="match status" value="1"/>
</dbReference>
<comment type="pathway">
    <text evidence="3">Cofactor metabolism; pyridoxal 5'-phosphate salvage; pyridoxal 5'-phosphate from pyridoxamine 5'-phosphate: step 1/1.</text>
</comment>
<comment type="function">
    <text evidence="2">Catalyzes the oxidation of either pyridoxine 5'-phosphate (PNP) or pyridoxamine 5'-phosphate (PMP) into pyridoxal 5'-phosphate (PLP).</text>
</comment>